<keyword evidence="2" id="KW-0732">Signal</keyword>
<sequence>MLLLKLTLVVLISVIGERALCTDSGPAPSAKEIETAPETLPQELLIHQRDSDGCEYDLLPYFDESDGMDNTDAGFLTVNCTKSCPGEIKKTDVNGNPCVASWRYSDPTTITVQEGSCKEGFCNPCNPPKPHTITLGEEEEEAEGEEEEEGKGKE</sequence>
<feature type="chain" id="PRO_5001866867" evidence="2">
    <location>
        <begin position="22"/>
        <end position="154"/>
    </location>
</feature>
<accession>A0A090XB41</accession>
<reference evidence="3" key="1">
    <citation type="journal article" date="2015" name="PLoS Negl. Trop. Dis.">
        <title>Deep Sequencing Analysis of the Ixodes ricinus Haemocytome.</title>
        <authorList>
            <person name="Kotsyfakis M."/>
            <person name="Kopacek P."/>
            <person name="Franta Z."/>
            <person name="Pedra J.H."/>
            <person name="Ribeiro J.M."/>
        </authorList>
    </citation>
    <scope>NUCLEOTIDE SEQUENCE</scope>
</reference>
<proteinExistence type="evidence at transcript level"/>
<evidence type="ECO:0000256" key="1">
    <source>
        <dbReference type="SAM" id="MobiDB-lite"/>
    </source>
</evidence>
<feature type="compositionally biased region" description="Acidic residues" evidence="1">
    <location>
        <begin position="136"/>
        <end position="154"/>
    </location>
</feature>
<feature type="signal peptide" evidence="2">
    <location>
        <begin position="1"/>
        <end position="21"/>
    </location>
</feature>
<evidence type="ECO:0000256" key="2">
    <source>
        <dbReference type="SAM" id="SignalP"/>
    </source>
</evidence>
<protein>
    <submittedName>
        <fullName evidence="3">Putative secreted protein</fullName>
    </submittedName>
</protein>
<evidence type="ECO:0000313" key="3">
    <source>
        <dbReference type="EMBL" id="JAC93379.1"/>
    </source>
</evidence>
<feature type="region of interest" description="Disordered" evidence="1">
    <location>
        <begin position="126"/>
        <end position="154"/>
    </location>
</feature>
<name>A0A090XB41_IXORI</name>
<dbReference type="AlphaFoldDB" id="A0A090XB41"/>
<dbReference type="EMBL" id="GBIH01001331">
    <property type="protein sequence ID" value="JAC93379.1"/>
    <property type="molecule type" value="mRNA"/>
</dbReference>
<organism evidence="3">
    <name type="scientific">Ixodes ricinus</name>
    <name type="common">Common tick</name>
    <name type="synonym">Acarus ricinus</name>
    <dbReference type="NCBI Taxonomy" id="34613"/>
    <lineage>
        <taxon>Eukaryota</taxon>
        <taxon>Metazoa</taxon>
        <taxon>Ecdysozoa</taxon>
        <taxon>Arthropoda</taxon>
        <taxon>Chelicerata</taxon>
        <taxon>Arachnida</taxon>
        <taxon>Acari</taxon>
        <taxon>Parasitiformes</taxon>
        <taxon>Ixodida</taxon>
        <taxon>Ixodoidea</taxon>
        <taxon>Ixodidae</taxon>
        <taxon>Ixodinae</taxon>
        <taxon>Ixodes</taxon>
    </lineage>
</organism>